<dbReference type="SUPFAM" id="SSF53686">
    <property type="entry name" value="Tryptophan synthase beta subunit-like PLP-dependent enzymes"/>
    <property type="match status" value="1"/>
</dbReference>
<organism evidence="4 5">
    <name type="scientific">Splendidivirga corallicola</name>
    <dbReference type="NCBI Taxonomy" id="3051826"/>
    <lineage>
        <taxon>Bacteria</taxon>
        <taxon>Pseudomonadati</taxon>
        <taxon>Bacteroidota</taxon>
        <taxon>Cytophagia</taxon>
        <taxon>Cytophagales</taxon>
        <taxon>Splendidivirgaceae</taxon>
        <taxon>Splendidivirga</taxon>
    </lineage>
</organism>
<dbReference type="Pfam" id="PF00291">
    <property type="entry name" value="PALP"/>
    <property type="match status" value="1"/>
</dbReference>
<dbReference type="InterPro" id="IPR001926">
    <property type="entry name" value="TrpB-like_PALP"/>
</dbReference>
<dbReference type="InterPro" id="IPR036052">
    <property type="entry name" value="TrpB-like_PALP_sf"/>
</dbReference>
<sequence length="384" mass="42809">MEKVLNSKCCHAFNPDFVDSPVLPQLDDPKNVFTFHKTLSNYKSTPLITLKSLAHHLNVGEIWIKDESKRFGLNAFKGLGASYAIHRFLKQYPGETTFCSATDGNHGKALAWASKLFNCKARIFVPHYTSEGRIRQIEKYGAIVERVRGDYDSSILAAIEASEKEGWSLIQDTSWKGYTEIPKWIMSGYLTSLLEIESTLFKNKESKVDFVFLQAGVGSWAASVVWYLRQKYGEHVPKIIIVEPRASDGLLQSIRVNNLVKSKGTGETIMAGLNCGTPSVLAWEILKNSAHYFMTISDSYSKLAMRQLFYPHVNDPSIISGESGAAGLAAILSIFNDRELVPLRNSLGINQNSRILLFNTEGDTDRSSFEDITYSEINSGLISA</sequence>
<comment type="caution">
    <text evidence="4">The sequence shown here is derived from an EMBL/GenBank/DDBJ whole genome shotgun (WGS) entry which is preliminary data.</text>
</comment>
<evidence type="ECO:0000313" key="4">
    <source>
        <dbReference type="EMBL" id="MDN5204165.1"/>
    </source>
</evidence>
<dbReference type="EC" id="4.3.1.15" evidence="4"/>
<keyword evidence="5" id="KW-1185">Reference proteome</keyword>
<dbReference type="Gene3D" id="3.40.50.1100">
    <property type="match status" value="2"/>
</dbReference>
<proteinExistence type="predicted"/>
<dbReference type="Proteomes" id="UP001172082">
    <property type="component" value="Unassembled WGS sequence"/>
</dbReference>
<comment type="cofactor">
    <cofactor evidence="1">
        <name>pyridoxal 5'-phosphate</name>
        <dbReference type="ChEBI" id="CHEBI:597326"/>
    </cofactor>
</comment>
<evidence type="ECO:0000259" key="3">
    <source>
        <dbReference type="Pfam" id="PF00291"/>
    </source>
</evidence>
<keyword evidence="4" id="KW-0456">Lyase</keyword>
<dbReference type="PANTHER" id="PTHR42937">
    <property type="match status" value="1"/>
</dbReference>
<dbReference type="RefSeq" id="WP_346754189.1">
    <property type="nucleotide sequence ID" value="NZ_JAUJEA010000010.1"/>
</dbReference>
<gene>
    <name evidence="4" type="ORF">QQ008_22420</name>
</gene>
<protein>
    <submittedName>
        <fullName evidence="4">Diaminopropionate ammonia-lyase</fullName>
        <ecNumber evidence="4">4.3.1.15</ecNumber>
    </submittedName>
</protein>
<evidence type="ECO:0000256" key="2">
    <source>
        <dbReference type="ARBA" id="ARBA00022898"/>
    </source>
</evidence>
<evidence type="ECO:0000313" key="5">
    <source>
        <dbReference type="Proteomes" id="UP001172082"/>
    </source>
</evidence>
<name>A0ABT8KXM1_9BACT</name>
<reference evidence="4" key="1">
    <citation type="submission" date="2023-06" db="EMBL/GenBank/DDBJ databases">
        <title>Genomic of Parafulvivirga corallium.</title>
        <authorList>
            <person name="Wang G."/>
        </authorList>
    </citation>
    <scope>NUCLEOTIDE SEQUENCE</scope>
    <source>
        <strain evidence="4">BMA10</strain>
    </source>
</reference>
<evidence type="ECO:0000256" key="1">
    <source>
        <dbReference type="ARBA" id="ARBA00001933"/>
    </source>
</evidence>
<feature type="domain" description="Tryptophan synthase beta chain-like PALP" evidence="3">
    <location>
        <begin position="42"/>
        <end position="334"/>
    </location>
</feature>
<keyword evidence="2" id="KW-0663">Pyridoxal phosphate</keyword>
<dbReference type="GO" id="GO:0008838">
    <property type="term" value="F:diaminopropionate ammonia-lyase activity"/>
    <property type="evidence" value="ECO:0007669"/>
    <property type="project" value="UniProtKB-EC"/>
</dbReference>
<dbReference type="EMBL" id="JAUJEA010000010">
    <property type="protein sequence ID" value="MDN5204165.1"/>
    <property type="molecule type" value="Genomic_DNA"/>
</dbReference>
<dbReference type="PANTHER" id="PTHR42937:SF1">
    <property type="entry name" value="DIAMINOPROPIONATE AMMONIA-LYASE"/>
    <property type="match status" value="1"/>
</dbReference>
<dbReference type="NCBIfam" id="NF006058">
    <property type="entry name" value="PRK08206.1"/>
    <property type="match status" value="1"/>
</dbReference>
<accession>A0ABT8KXM1</accession>